<name>A0A0D3EI91_BRAOL</name>
<comment type="similarity">
    <text evidence="2">Belongs to the Mediator complex subunit 4 family.</text>
</comment>
<evidence type="ECO:0000256" key="7">
    <source>
        <dbReference type="SAM" id="MobiDB-lite"/>
    </source>
</evidence>
<dbReference type="InterPro" id="IPR001005">
    <property type="entry name" value="SANT/Myb"/>
</dbReference>
<feature type="region of interest" description="Disordered" evidence="7">
    <location>
        <begin position="1"/>
        <end position="24"/>
    </location>
</feature>
<feature type="compositionally biased region" description="Low complexity" evidence="7">
    <location>
        <begin position="399"/>
        <end position="413"/>
    </location>
</feature>
<keyword evidence="11" id="KW-1185">Reference proteome</keyword>
<dbReference type="AlphaFoldDB" id="A0A0D3EI91"/>
<dbReference type="SMR" id="A0A0D3EI91"/>
<feature type="compositionally biased region" description="Low complexity" evidence="7">
    <location>
        <begin position="421"/>
        <end position="431"/>
    </location>
</feature>
<organism evidence="10 11">
    <name type="scientific">Brassica oleracea var. oleracea</name>
    <dbReference type="NCBI Taxonomy" id="109376"/>
    <lineage>
        <taxon>Eukaryota</taxon>
        <taxon>Viridiplantae</taxon>
        <taxon>Streptophyta</taxon>
        <taxon>Embryophyta</taxon>
        <taxon>Tracheophyta</taxon>
        <taxon>Spermatophyta</taxon>
        <taxon>Magnoliopsida</taxon>
        <taxon>eudicotyledons</taxon>
        <taxon>Gunneridae</taxon>
        <taxon>Pentapetalae</taxon>
        <taxon>rosids</taxon>
        <taxon>malvids</taxon>
        <taxon>Brassicales</taxon>
        <taxon>Brassicaceae</taxon>
        <taxon>Brassiceae</taxon>
        <taxon>Brassica</taxon>
    </lineage>
</organism>
<dbReference type="STRING" id="109376.A0A0D3EI91"/>
<evidence type="ECO:0000256" key="2">
    <source>
        <dbReference type="ARBA" id="ARBA00009626"/>
    </source>
</evidence>
<dbReference type="NCBIfam" id="TIGR01557">
    <property type="entry name" value="myb_SHAQKYF"/>
    <property type="match status" value="1"/>
</dbReference>
<dbReference type="GO" id="GO:0016592">
    <property type="term" value="C:mediator complex"/>
    <property type="evidence" value="ECO:0007669"/>
    <property type="project" value="InterPro"/>
</dbReference>
<dbReference type="InterPro" id="IPR009057">
    <property type="entry name" value="Homeodomain-like_sf"/>
</dbReference>
<dbReference type="InterPro" id="IPR019258">
    <property type="entry name" value="Mediator_Med4"/>
</dbReference>
<feature type="region of interest" description="Disordered" evidence="7">
    <location>
        <begin position="765"/>
        <end position="784"/>
    </location>
</feature>
<keyword evidence="3" id="KW-0805">Transcription regulation</keyword>
<dbReference type="Gramene" id="Bo9g183320.1">
    <property type="protein sequence ID" value="Bo9g183320.1"/>
    <property type="gene ID" value="Bo9g183320"/>
</dbReference>
<dbReference type="Proteomes" id="UP000032141">
    <property type="component" value="Chromosome C9"/>
</dbReference>
<evidence type="ECO:0000256" key="5">
    <source>
        <dbReference type="ARBA" id="ARBA00023163"/>
    </source>
</evidence>
<evidence type="ECO:0000256" key="4">
    <source>
        <dbReference type="ARBA" id="ARBA00023125"/>
    </source>
</evidence>
<feature type="region of interest" description="Disordered" evidence="7">
    <location>
        <begin position="714"/>
        <end position="756"/>
    </location>
</feature>
<feature type="domain" description="HTH myb-type" evidence="9">
    <location>
        <begin position="42"/>
        <end position="96"/>
    </location>
</feature>
<keyword evidence="5" id="KW-0804">Transcription</keyword>
<protein>
    <submittedName>
        <fullName evidence="10">Uncharacterized protein</fullName>
    </submittedName>
</protein>
<feature type="domain" description="SANT" evidence="8">
    <location>
        <begin position="45"/>
        <end position="98"/>
    </location>
</feature>
<evidence type="ECO:0000313" key="11">
    <source>
        <dbReference type="Proteomes" id="UP000032141"/>
    </source>
</evidence>
<dbReference type="SUPFAM" id="SSF46689">
    <property type="entry name" value="Homeodomain-like"/>
    <property type="match status" value="1"/>
</dbReference>
<evidence type="ECO:0000259" key="9">
    <source>
        <dbReference type="PROSITE" id="PS51294"/>
    </source>
</evidence>
<feature type="compositionally biased region" description="Acidic residues" evidence="7">
    <location>
        <begin position="766"/>
        <end position="784"/>
    </location>
</feature>
<reference evidence="10" key="2">
    <citation type="submission" date="2015-03" db="UniProtKB">
        <authorList>
            <consortium name="EnsemblPlants"/>
        </authorList>
    </citation>
    <scope>IDENTIFICATION</scope>
</reference>
<evidence type="ECO:0000256" key="3">
    <source>
        <dbReference type="ARBA" id="ARBA00023015"/>
    </source>
</evidence>
<dbReference type="GO" id="GO:0070847">
    <property type="term" value="C:core mediator complex"/>
    <property type="evidence" value="ECO:0007669"/>
    <property type="project" value="TreeGrafter"/>
</dbReference>
<dbReference type="PANTHER" id="PTHR13208">
    <property type="entry name" value="MEDIATOR OF RNA POLYMERASE II TRANSCRIPTION SUBUNIT 4"/>
    <property type="match status" value="1"/>
</dbReference>
<dbReference type="FunFam" id="1.10.10.60:FF:000023">
    <property type="entry name" value="protein REVEILLE 6 isoform X1"/>
    <property type="match status" value="1"/>
</dbReference>
<dbReference type="GO" id="GO:0003677">
    <property type="term" value="F:DNA binding"/>
    <property type="evidence" value="ECO:0007669"/>
    <property type="project" value="UniProtKB-KW"/>
</dbReference>
<reference evidence="10 11" key="1">
    <citation type="journal article" date="2014" name="Genome Biol.">
        <title>Transcriptome and methylome profiling reveals relics of genome dominance in the mesopolyploid Brassica oleracea.</title>
        <authorList>
            <person name="Parkin I.A."/>
            <person name="Koh C."/>
            <person name="Tang H."/>
            <person name="Robinson S.J."/>
            <person name="Kagale S."/>
            <person name="Clarke W.E."/>
            <person name="Town C.D."/>
            <person name="Nixon J."/>
            <person name="Krishnakumar V."/>
            <person name="Bidwell S.L."/>
            <person name="Denoeud F."/>
            <person name="Belcram H."/>
            <person name="Links M.G."/>
            <person name="Just J."/>
            <person name="Clarke C."/>
            <person name="Bender T."/>
            <person name="Huebert T."/>
            <person name="Mason A.S."/>
            <person name="Pires J.C."/>
            <person name="Barker G."/>
            <person name="Moore J."/>
            <person name="Walley P.G."/>
            <person name="Manoli S."/>
            <person name="Batley J."/>
            <person name="Edwards D."/>
            <person name="Nelson M.N."/>
            <person name="Wang X."/>
            <person name="Paterson A.H."/>
            <person name="King G."/>
            <person name="Bancroft I."/>
            <person name="Chalhoub B."/>
            <person name="Sharpe A.G."/>
        </authorList>
    </citation>
    <scope>NUCLEOTIDE SEQUENCE</scope>
    <source>
        <strain evidence="10 11">cv. TO1000</strain>
    </source>
</reference>
<proteinExistence type="inferred from homology"/>
<dbReference type="InterPro" id="IPR017884">
    <property type="entry name" value="SANT_dom"/>
</dbReference>
<dbReference type="CDD" id="cd00167">
    <property type="entry name" value="SANT"/>
    <property type="match status" value="1"/>
</dbReference>
<dbReference type="InterPro" id="IPR017930">
    <property type="entry name" value="Myb_dom"/>
</dbReference>
<dbReference type="GO" id="GO:0006357">
    <property type="term" value="P:regulation of transcription by RNA polymerase II"/>
    <property type="evidence" value="ECO:0007669"/>
    <property type="project" value="InterPro"/>
</dbReference>
<evidence type="ECO:0000313" key="10">
    <source>
        <dbReference type="EnsemblPlants" id="Bo9g183320.1"/>
    </source>
</evidence>
<dbReference type="OMA" id="INNVPGY"/>
<evidence type="ECO:0000256" key="1">
    <source>
        <dbReference type="ARBA" id="ARBA00004123"/>
    </source>
</evidence>
<evidence type="ECO:0000259" key="8">
    <source>
        <dbReference type="PROSITE" id="PS51293"/>
    </source>
</evidence>
<dbReference type="EnsemblPlants" id="Bo9g183320.1">
    <property type="protein sequence ID" value="Bo9g183320.1"/>
    <property type="gene ID" value="Bo9g183320"/>
</dbReference>
<dbReference type="PROSITE" id="PS51294">
    <property type="entry name" value="HTH_MYB"/>
    <property type="match status" value="1"/>
</dbReference>
<dbReference type="SMART" id="SM00717">
    <property type="entry name" value="SANT"/>
    <property type="match status" value="1"/>
</dbReference>
<keyword evidence="6" id="KW-0539">Nucleus</keyword>
<feature type="compositionally biased region" description="Polar residues" evidence="7">
    <location>
        <begin position="382"/>
        <end position="391"/>
    </location>
</feature>
<keyword evidence="4" id="KW-0238">DNA-binding</keyword>
<dbReference type="InterPro" id="IPR006447">
    <property type="entry name" value="Myb_dom_plants"/>
</dbReference>
<dbReference type="GO" id="GO:0003712">
    <property type="term" value="F:transcription coregulator activity"/>
    <property type="evidence" value="ECO:0007669"/>
    <property type="project" value="InterPro"/>
</dbReference>
<accession>A0A0D3EI91</accession>
<dbReference type="Gene3D" id="1.10.10.60">
    <property type="entry name" value="Homeodomain-like"/>
    <property type="match status" value="1"/>
</dbReference>
<dbReference type="eggNOG" id="KOG0724">
    <property type="taxonomic scope" value="Eukaryota"/>
</dbReference>
<dbReference type="PANTHER" id="PTHR13208:SF2">
    <property type="entry name" value="MEDIATOR OF RNA POLYMERASE II TRANSCRIPTION SUBUNIT 4"/>
    <property type="match status" value="1"/>
</dbReference>
<dbReference type="Pfam" id="PF10018">
    <property type="entry name" value="Med4"/>
    <property type="match status" value="1"/>
</dbReference>
<dbReference type="PROSITE" id="PS51293">
    <property type="entry name" value="SANT"/>
    <property type="match status" value="1"/>
</dbReference>
<sequence length="784" mass="86100">MTSSLSSNPVIAEERPTETSTDLTVNSLSTEAPEKKVRKAYTITKSRESWTEGEHDKFLEALQLFDRDWKKIEDFVGSKTVIQIRSHAQKYFLKVEKNGTLAHVPPPRPKRKAAHPYPQKASKNAQMSLHVSMSFPTQINNVPGYTSWDDDTSALLNIAVSEVILPKDELTTLCGGEGKHSHLHSFFFFCLAVELLHMVKVHMLNMLLVSDVIESNGSTSEGSPSASCIASSSRTVSDSKTANQAPSMHGLPDFAEVYNFIGSVFDPDSKGRMKKLKEMDPINFETVLLLMRNLTVNLSNPDFEPALLAGVVRDLWSRTKQVIYLLGELLAHNNCLSAIKCCLRLLSEENITDQEGNMAVLVRTSSHQIGQSPARLGLTGPGSPSVQNLTPSRHGHPTSSSSSQSHHQQQQIQQPPPNLPPSSSVAAASSSSSAPVSSSALLSLLPPLPRAQALLQQMAVLSSKLFDVSPNRALWLSAFRGSLPSFLTSSHSLPPPPPLEIPNPSSTKEILSQFNSLQTQLFEAVTELQEILDLQDAKQKLAREIKSKDSSLLAFANKLKEAERVLDMLVDDYSDYRKPKRTKTEDEENDNESSTTVSSQLKLKDILAYAHKISYTTFAPPEFGAGQAPLRGALPPAPQDEQMRASQLYAFADLDIGLPKTVENIEKKVEALMEPPPPPPDLSAIQGLLPPNIAVPSGWKPGMPVELPKDWRLPAPPPGWKPGDPVVLPPELVPAPRAQEQQQVRPPQGLHRPPDVIHVREVQLDIMEDDSSEYSSEESSDDEE</sequence>
<dbReference type="Pfam" id="PF24904">
    <property type="entry name" value="RVE6"/>
    <property type="match status" value="1"/>
</dbReference>
<dbReference type="HOGENOM" id="CLU_357677_0_0_1"/>
<evidence type="ECO:0000256" key="6">
    <source>
        <dbReference type="ARBA" id="ARBA00023242"/>
    </source>
</evidence>
<feature type="region of interest" description="Disordered" evidence="7">
    <location>
        <begin position="371"/>
        <end position="431"/>
    </location>
</feature>
<dbReference type="Pfam" id="PF00249">
    <property type="entry name" value="Myb_DNA-binding"/>
    <property type="match status" value="1"/>
</dbReference>
<comment type="subcellular location">
    <subcellularLocation>
        <location evidence="1">Nucleus</location>
    </subcellularLocation>
</comment>